<dbReference type="Pfam" id="PF10633">
    <property type="entry name" value="NPCBM_assoc"/>
    <property type="match status" value="1"/>
</dbReference>
<feature type="compositionally biased region" description="Low complexity" evidence="1">
    <location>
        <begin position="921"/>
        <end position="931"/>
    </location>
</feature>
<dbReference type="Gene3D" id="2.60.40.1120">
    <property type="entry name" value="Carboxypeptidase-like, regulatory domain"/>
    <property type="match status" value="1"/>
</dbReference>
<feature type="domain" description="LysM" evidence="2">
    <location>
        <begin position="994"/>
        <end position="1039"/>
    </location>
</feature>
<dbReference type="AlphaFoldDB" id="A0A0K2SH33"/>
<dbReference type="KEGG" id="lpil:LIP_0569"/>
<dbReference type="PANTHER" id="PTHR33734:SF22">
    <property type="entry name" value="MEMBRANE-BOUND LYTIC MUREIN TRANSGLYCOSYLASE D"/>
    <property type="match status" value="1"/>
</dbReference>
<dbReference type="SMART" id="SM00257">
    <property type="entry name" value="LysM"/>
    <property type="match status" value="3"/>
</dbReference>
<dbReference type="SUPFAM" id="SSF49452">
    <property type="entry name" value="Starch-binding domain-like"/>
    <property type="match status" value="2"/>
</dbReference>
<accession>A0A0K2SH33</accession>
<name>A0A0K2SH33_LIMPI</name>
<dbReference type="STRING" id="1555112.LIP_0569"/>
<sequence>MSASPSPRPRNRPGWVGTTAVALVLVLAAGTGGGRAQADELTVTPVTSFVEALPRQSVTLVFRLGNTTGAEQSVLPVVELPDGWQLLVPVDPVTLPPGGEHVLLLAVLVPQDAPAGDYPVRVDLQGSIPPVHLEGRATVRIRPTRGLEATLVRAPAYTLGDPYRLVFSVRNTGNTPQQVTFRIHDNLGFRTVTAPAEARIRPGELVTVDVSVQVPQSLTKAATHRVQLIAEGDGPSVPRAQASAAVEIIPRSVSGDAAYHTFPLRIAVDREMTATGGVTGWEISGTGALAESDPGRLTLQLGDEGGRAAYTRPNLYLSAGDQRFVLSPLTEFGERLATGAEMRATMGPLVLTSYAHRDGTGRERVGAQAALDLGGAGALSLQFLDRSEAPGDLWSLQAQVSPAERWDFQVEYGLQATASLASSPDALRLTSRFSGGALVTHATWEQVGAGYREATRASRRLQLYTSVPFSDAMRLGLRFDDLMEYEGVPWDGWARNVRNTGLNLSGGWEGTGWWLQYARSDDVEPGQRDRSEGSLRFVLNLPIDGKRFLFQDAGLRQVIDRVGGTESLRAAYRLSYHAASPDGGIDPYLQAEFPLVGSLPERFAFGIRSYRNVHDRLTLRLGLDVLDVLASTYRVQGEARYTLPSAHTIVAGGEAKGSLSQEPEWKATASYTFPFDLQLGRRSDVGELVGRVVDEAGQSLPDMVVQINGQRTTTGGDGRFRFAAVRAGTYHVTFRPDQLGPERITLPQTPWRVEIPAGTRVEQEFRVVEGARVDGRLRLLPPPTDTLEAGAVFGEGPGEADKRWVAGMLVELVDHEIAYRRVTDEQGRFSFEQLPPGEWRLRVHRNGLPQWYEIRPAEQAIHLRAGAEEQVEVDVVPVPRRIQLVEGGVLQPAPPVEARRPPGAQPADQPQPLTAPSQVVSATAESETPETPEARLGTDLKALFTQVRPQDTLSAIARDFGVTLEALRRANPQVTDPRRIRRGQRIRIPGLVEETYVIQPGDTLFSLARSRDVPLAGLRRVNPEIADPRQIRPGQQIIIPRHEGEPYVVRAGDSLWSIARSLGVPLETLLQMNPQIADPRLILEGETIWVPPGPR</sequence>
<feature type="domain" description="LysM" evidence="2">
    <location>
        <begin position="1045"/>
        <end position="1090"/>
    </location>
</feature>
<evidence type="ECO:0000259" key="2">
    <source>
        <dbReference type="PROSITE" id="PS51782"/>
    </source>
</evidence>
<dbReference type="Proteomes" id="UP000065807">
    <property type="component" value="Chromosome"/>
</dbReference>
<dbReference type="EMBL" id="AP014924">
    <property type="protein sequence ID" value="BAS26426.1"/>
    <property type="molecule type" value="Genomic_DNA"/>
</dbReference>
<gene>
    <name evidence="3" type="ORF">LIP_0569</name>
</gene>
<dbReference type="PROSITE" id="PS51318">
    <property type="entry name" value="TAT"/>
    <property type="match status" value="1"/>
</dbReference>
<dbReference type="InterPro" id="IPR013784">
    <property type="entry name" value="Carb-bd-like_fold"/>
</dbReference>
<keyword evidence="4" id="KW-1185">Reference proteome</keyword>
<dbReference type="InterPro" id="IPR018905">
    <property type="entry name" value="A-galactase_NEW3"/>
</dbReference>
<evidence type="ECO:0000313" key="3">
    <source>
        <dbReference type="EMBL" id="BAS26426.1"/>
    </source>
</evidence>
<organism evidence="3 4">
    <name type="scientific">Limnochorda pilosa</name>
    <dbReference type="NCBI Taxonomy" id="1555112"/>
    <lineage>
        <taxon>Bacteria</taxon>
        <taxon>Bacillati</taxon>
        <taxon>Bacillota</taxon>
        <taxon>Limnochordia</taxon>
        <taxon>Limnochordales</taxon>
        <taxon>Limnochordaceae</taxon>
        <taxon>Limnochorda</taxon>
    </lineage>
</organism>
<feature type="region of interest" description="Disordered" evidence="1">
    <location>
        <begin position="892"/>
        <end position="935"/>
    </location>
</feature>
<proteinExistence type="predicted"/>
<reference evidence="4" key="2">
    <citation type="journal article" date="2016" name="Int. J. Syst. Evol. Microbiol.">
        <title>Complete genome sequence and cell structure of Limnochorda pilosa, a Gram-negative spore-former within the phylum Firmicutes.</title>
        <authorList>
            <person name="Watanabe M."/>
            <person name="Kojima H."/>
            <person name="Fukui M."/>
        </authorList>
    </citation>
    <scope>NUCLEOTIDE SEQUENCE [LARGE SCALE GENOMIC DNA]</scope>
    <source>
        <strain evidence="4">HC45</strain>
    </source>
</reference>
<dbReference type="InterPro" id="IPR018392">
    <property type="entry name" value="LysM"/>
</dbReference>
<dbReference type="InterPro" id="IPR006311">
    <property type="entry name" value="TAT_signal"/>
</dbReference>
<dbReference type="InterPro" id="IPR036779">
    <property type="entry name" value="LysM_dom_sf"/>
</dbReference>
<dbReference type="Pfam" id="PF01476">
    <property type="entry name" value="LysM"/>
    <property type="match status" value="3"/>
</dbReference>
<evidence type="ECO:0000313" key="4">
    <source>
        <dbReference type="Proteomes" id="UP000065807"/>
    </source>
</evidence>
<dbReference type="InterPro" id="IPR013783">
    <property type="entry name" value="Ig-like_fold"/>
</dbReference>
<evidence type="ECO:0000256" key="1">
    <source>
        <dbReference type="SAM" id="MobiDB-lite"/>
    </source>
</evidence>
<dbReference type="PROSITE" id="PS51782">
    <property type="entry name" value="LYSM"/>
    <property type="match status" value="3"/>
</dbReference>
<feature type="domain" description="LysM" evidence="2">
    <location>
        <begin position="943"/>
        <end position="988"/>
    </location>
</feature>
<dbReference type="Pfam" id="PF13620">
    <property type="entry name" value="CarboxypepD_reg"/>
    <property type="match status" value="1"/>
</dbReference>
<dbReference type="PANTHER" id="PTHR33734">
    <property type="entry name" value="LYSM DOMAIN-CONTAINING GPI-ANCHORED PROTEIN 2"/>
    <property type="match status" value="1"/>
</dbReference>
<dbReference type="PATRIC" id="fig|1555112.3.peg.594"/>
<dbReference type="CDD" id="cd00118">
    <property type="entry name" value="LysM"/>
    <property type="match status" value="3"/>
</dbReference>
<reference evidence="4" key="1">
    <citation type="submission" date="2015-07" db="EMBL/GenBank/DDBJ databases">
        <title>Complete genome sequence and phylogenetic analysis of Limnochorda pilosa.</title>
        <authorList>
            <person name="Watanabe M."/>
            <person name="Kojima H."/>
            <person name="Fukui M."/>
        </authorList>
    </citation>
    <scope>NUCLEOTIDE SEQUENCE [LARGE SCALE GENOMIC DNA]</scope>
    <source>
        <strain evidence="4">HC45</strain>
    </source>
</reference>
<dbReference type="SUPFAM" id="SSF54106">
    <property type="entry name" value="LysM domain"/>
    <property type="match status" value="3"/>
</dbReference>
<protein>
    <recommendedName>
        <fullName evidence="2">LysM domain-containing protein</fullName>
    </recommendedName>
</protein>
<dbReference type="Gene3D" id="2.60.40.10">
    <property type="entry name" value="Immunoglobulins"/>
    <property type="match status" value="1"/>
</dbReference>
<dbReference type="Gene3D" id="3.10.350.10">
    <property type="entry name" value="LysM domain"/>
    <property type="match status" value="3"/>
</dbReference>
<dbReference type="GO" id="GO:0030246">
    <property type="term" value="F:carbohydrate binding"/>
    <property type="evidence" value="ECO:0007669"/>
    <property type="project" value="InterPro"/>
</dbReference>
<feature type="compositionally biased region" description="Low complexity" evidence="1">
    <location>
        <begin position="901"/>
        <end position="912"/>
    </location>
</feature>